<dbReference type="OrthoDB" id="9808140at2"/>
<dbReference type="GO" id="GO:0043770">
    <property type="term" value="F:demethylmenaquinone methyltransferase activity"/>
    <property type="evidence" value="ECO:0007669"/>
    <property type="project" value="UniProtKB-UniRule"/>
</dbReference>
<dbReference type="PANTHER" id="PTHR43591">
    <property type="entry name" value="METHYLTRANSFERASE"/>
    <property type="match status" value="1"/>
</dbReference>
<evidence type="ECO:0000313" key="6">
    <source>
        <dbReference type="Proteomes" id="UP000275048"/>
    </source>
</evidence>
<dbReference type="PROSITE" id="PS51608">
    <property type="entry name" value="SAM_MT_UBIE"/>
    <property type="match status" value="1"/>
</dbReference>
<dbReference type="Proteomes" id="UP000275048">
    <property type="component" value="Unassembled WGS sequence"/>
</dbReference>
<comment type="similarity">
    <text evidence="4">Belongs to the class I-like SAM-binding methyltransferase superfamily. MenG/UbiE family.</text>
</comment>
<comment type="caution">
    <text evidence="5">The sequence shown here is derived from an EMBL/GenBank/DDBJ whole genome shotgun (WGS) entry which is preliminary data.</text>
</comment>
<dbReference type="SUPFAM" id="SSF53335">
    <property type="entry name" value="S-adenosyl-L-methionine-dependent methyltransferases"/>
    <property type="match status" value="1"/>
</dbReference>
<evidence type="ECO:0000313" key="5">
    <source>
        <dbReference type="EMBL" id="RNB51081.1"/>
    </source>
</evidence>
<dbReference type="GO" id="GO:0009234">
    <property type="term" value="P:menaquinone biosynthetic process"/>
    <property type="evidence" value="ECO:0007669"/>
    <property type="project" value="UniProtKB-UniRule"/>
</dbReference>
<dbReference type="EC" id="2.1.1.163" evidence="4"/>
<accession>A0A3M8AIR4</accession>
<dbReference type="RefSeq" id="WP_122935994.1">
    <property type="nucleotide sequence ID" value="NZ_JBHSNT010000008.1"/>
</dbReference>
<dbReference type="InterPro" id="IPR004033">
    <property type="entry name" value="UbiE/COQ5_MeTrFase"/>
</dbReference>
<dbReference type="InterPro" id="IPR029063">
    <property type="entry name" value="SAM-dependent_MTases_sf"/>
</dbReference>
<feature type="binding site" evidence="4">
    <location>
        <begin position="105"/>
        <end position="106"/>
    </location>
    <ligand>
        <name>S-adenosyl-L-methionine</name>
        <dbReference type="ChEBI" id="CHEBI:59789"/>
    </ligand>
</feature>
<dbReference type="EMBL" id="RHHB01000005">
    <property type="protein sequence ID" value="RNB51081.1"/>
    <property type="molecule type" value="Genomic_DNA"/>
</dbReference>
<dbReference type="Gene3D" id="3.40.50.150">
    <property type="entry name" value="Vaccinia Virus protein VP39"/>
    <property type="match status" value="1"/>
</dbReference>
<keyword evidence="2 4" id="KW-0808">Transferase</keyword>
<dbReference type="NCBIfam" id="TIGR01934">
    <property type="entry name" value="MenG_MenH_UbiE"/>
    <property type="match status" value="1"/>
</dbReference>
<keyword evidence="1 4" id="KW-0489">Methyltransferase</keyword>
<dbReference type="UniPathway" id="UPA00079">
    <property type="reaction ID" value="UER00169"/>
</dbReference>
<keyword evidence="6" id="KW-1185">Reference proteome</keyword>
<dbReference type="CDD" id="cd02440">
    <property type="entry name" value="AdoMet_MTases"/>
    <property type="match status" value="1"/>
</dbReference>
<sequence length="240" mass="26026">MTRADLGKDPSQVSAMFDRVAARYDRTNNVLSVGNAPLWRVATTRAVDPKPGERILDVAAGTGTSSASLAKSGASVVAADFSPGMIEVGRRRQAHVNNLVFVEADATKLPFGDDEFDAVTISFGLRNVNEPKRALAEFLRVTKPGGRLVVCEFSHPPAGFVRAGYDFYGRYVMPPLVKLSSSNDDAYDYLNESISAWPDQPTLATWIREAGYTDVAWRNLTMGVVALHRGRKPAAPAPVE</sequence>
<keyword evidence="3 4" id="KW-0949">S-adenosyl-L-methionine</keyword>
<name>A0A3M8AIR4_9MICO</name>
<feature type="binding site" evidence="4">
    <location>
        <position position="80"/>
    </location>
    <ligand>
        <name>S-adenosyl-L-methionine</name>
        <dbReference type="ChEBI" id="CHEBI:59789"/>
    </ligand>
</feature>
<dbReference type="PROSITE" id="PS01184">
    <property type="entry name" value="UBIE_2"/>
    <property type="match status" value="1"/>
</dbReference>
<dbReference type="HAMAP" id="MF_01813">
    <property type="entry name" value="MenG_UbiE_methyltr"/>
    <property type="match status" value="1"/>
</dbReference>
<dbReference type="PANTHER" id="PTHR43591:SF24">
    <property type="entry name" value="2-METHOXY-6-POLYPRENYL-1,4-BENZOQUINOL METHYLASE, MITOCHONDRIAL"/>
    <property type="match status" value="1"/>
</dbReference>
<evidence type="ECO:0000256" key="1">
    <source>
        <dbReference type="ARBA" id="ARBA00022603"/>
    </source>
</evidence>
<evidence type="ECO:0000256" key="4">
    <source>
        <dbReference type="HAMAP-Rule" id="MF_01813"/>
    </source>
</evidence>
<dbReference type="Pfam" id="PF01209">
    <property type="entry name" value="Ubie_methyltran"/>
    <property type="match status" value="1"/>
</dbReference>
<dbReference type="AlphaFoldDB" id="A0A3M8AIR4"/>
<comment type="pathway">
    <text evidence="4">Quinol/quinone metabolism; menaquinone biosynthesis; menaquinol from 1,4-dihydroxy-2-naphthoate: step 2/2.</text>
</comment>
<reference evidence="5 6" key="1">
    <citation type="submission" date="2018-10" db="EMBL/GenBank/DDBJ databases">
        <title>Isolation, diversity and antibacterial activity of antinobacteria from the wheat rhizosphere soil.</title>
        <authorList>
            <person name="Sun T."/>
        </authorList>
    </citation>
    <scope>NUCLEOTIDE SEQUENCE [LARGE SCALE GENOMIC DNA]</scope>
    <source>
        <strain evidence="5 6">SJ-23</strain>
    </source>
</reference>
<dbReference type="GO" id="GO:0032259">
    <property type="term" value="P:methylation"/>
    <property type="evidence" value="ECO:0007669"/>
    <property type="project" value="UniProtKB-KW"/>
</dbReference>
<gene>
    <name evidence="4" type="primary">menG</name>
    <name evidence="5" type="ORF">EDM22_05140</name>
</gene>
<organism evidence="5 6">
    <name type="scientific">Agromyces tardus</name>
    <dbReference type="NCBI Taxonomy" id="2583849"/>
    <lineage>
        <taxon>Bacteria</taxon>
        <taxon>Bacillati</taxon>
        <taxon>Actinomycetota</taxon>
        <taxon>Actinomycetes</taxon>
        <taxon>Micrococcales</taxon>
        <taxon>Microbacteriaceae</taxon>
        <taxon>Agromyces</taxon>
    </lineage>
</organism>
<protein>
    <recommendedName>
        <fullName evidence="4">Demethylmenaquinone methyltransferase</fullName>
        <ecNumber evidence="4">2.1.1.163</ecNumber>
    </recommendedName>
</protein>
<feature type="binding site" evidence="4">
    <location>
        <position position="122"/>
    </location>
    <ligand>
        <name>S-adenosyl-L-methionine</name>
        <dbReference type="ChEBI" id="CHEBI:59789"/>
    </ligand>
</feature>
<keyword evidence="4" id="KW-0474">Menaquinone biosynthesis</keyword>
<dbReference type="InterPro" id="IPR023576">
    <property type="entry name" value="UbiE/COQ5_MeTrFase_CS"/>
</dbReference>
<proteinExistence type="inferred from homology"/>
<evidence type="ECO:0000256" key="2">
    <source>
        <dbReference type="ARBA" id="ARBA00022679"/>
    </source>
</evidence>
<comment type="catalytic activity">
    <reaction evidence="4">
        <text>a 2-demethylmenaquinol + S-adenosyl-L-methionine = a menaquinol + S-adenosyl-L-homocysteine + H(+)</text>
        <dbReference type="Rhea" id="RHEA:42640"/>
        <dbReference type="Rhea" id="RHEA-COMP:9539"/>
        <dbReference type="Rhea" id="RHEA-COMP:9563"/>
        <dbReference type="ChEBI" id="CHEBI:15378"/>
        <dbReference type="ChEBI" id="CHEBI:18151"/>
        <dbReference type="ChEBI" id="CHEBI:55437"/>
        <dbReference type="ChEBI" id="CHEBI:57856"/>
        <dbReference type="ChEBI" id="CHEBI:59789"/>
        <dbReference type="EC" id="2.1.1.163"/>
    </reaction>
</comment>
<evidence type="ECO:0000256" key="3">
    <source>
        <dbReference type="ARBA" id="ARBA00022691"/>
    </source>
</evidence>
<comment type="function">
    <text evidence="4">Methyltransferase required for the conversion of demethylmenaquinol (DMKH2) to menaquinol (MKH2).</text>
</comment>
<feature type="binding site" evidence="4">
    <location>
        <position position="62"/>
    </location>
    <ligand>
        <name>S-adenosyl-L-methionine</name>
        <dbReference type="ChEBI" id="CHEBI:59789"/>
    </ligand>
</feature>